<gene>
    <name evidence="1" type="ORF">PROFUN_04227</name>
</gene>
<proteinExistence type="predicted"/>
<accession>A0A2P6NW28</accession>
<evidence type="ECO:0008006" key="3">
    <source>
        <dbReference type="Google" id="ProtNLM"/>
    </source>
</evidence>
<name>A0A2P6NW28_9EUKA</name>
<comment type="caution">
    <text evidence="1">The sequence shown here is derived from an EMBL/GenBank/DDBJ whole genome shotgun (WGS) entry which is preliminary data.</text>
</comment>
<organism evidence="1 2">
    <name type="scientific">Planoprotostelium fungivorum</name>
    <dbReference type="NCBI Taxonomy" id="1890364"/>
    <lineage>
        <taxon>Eukaryota</taxon>
        <taxon>Amoebozoa</taxon>
        <taxon>Evosea</taxon>
        <taxon>Variosea</taxon>
        <taxon>Cavosteliida</taxon>
        <taxon>Cavosteliaceae</taxon>
        <taxon>Planoprotostelium</taxon>
    </lineage>
</organism>
<sequence>MTVTITLLSTGETFQAPSGNVQQLKDSIFEQRGIPQGYQMIQDQSGATVEQLEDGSQVNLSVQLNGGCSEACSCCGGRCGESCHCTIL</sequence>
<dbReference type="Proteomes" id="UP000241769">
    <property type="component" value="Unassembled WGS sequence"/>
</dbReference>
<protein>
    <recommendedName>
        <fullName evidence="3">Ubiquitin-like domain-containing protein</fullName>
    </recommendedName>
</protein>
<dbReference type="InParanoid" id="A0A2P6NW28"/>
<evidence type="ECO:0000313" key="1">
    <source>
        <dbReference type="EMBL" id="PRP88136.1"/>
    </source>
</evidence>
<dbReference type="AlphaFoldDB" id="A0A2P6NW28"/>
<reference evidence="1 2" key="1">
    <citation type="journal article" date="2018" name="Genome Biol. Evol.">
        <title>Multiple Roots of Fruiting Body Formation in Amoebozoa.</title>
        <authorList>
            <person name="Hillmann F."/>
            <person name="Forbes G."/>
            <person name="Novohradska S."/>
            <person name="Ferling I."/>
            <person name="Riege K."/>
            <person name="Groth M."/>
            <person name="Westermann M."/>
            <person name="Marz M."/>
            <person name="Spaller T."/>
            <person name="Winckler T."/>
            <person name="Schaap P."/>
            <person name="Glockner G."/>
        </authorList>
    </citation>
    <scope>NUCLEOTIDE SEQUENCE [LARGE SCALE GENOMIC DNA]</scope>
    <source>
        <strain evidence="1 2">Jena</strain>
    </source>
</reference>
<dbReference type="EMBL" id="MDYQ01000014">
    <property type="protein sequence ID" value="PRP88136.1"/>
    <property type="molecule type" value="Genomic_DNA"/>
</dbReference>
<keyword evidence="2" id="KW-1185">Reference proteome</keyword>
<evidence type="ECO:0000313" key="2">
    <source>
        <dbReference type="Proteomes" id="UP000241769"/>
    </source>
</evidence>